<dbReference type="Proteomes" id="UP001329430">
    <property type="component" value="Chromosome 7"/>
</dbReference>
<evidence type="ECO:0000256" key="2">
    <source>
        <dbReference type="SAM" id="SignalP"/>
    </source>
</evidence>
<feature type="region of interest" description="Disordered" evidence="1">
    <location>
        <begin position="364"/>
        <end position="389"/>
    </location>
</feature>
<evidence type="ECO:0000313" key="3">
    <source>
        <dbReference type="EMBL" id="KAK5641683.1"/>
    </source>
</evidence>
<organism evidence="3 4">
    <name type="scientific">Pyrocoelia pectoralis</name>
    <dbReference type="NCBI Taxonomy" id="417401"/>
    <lineage>
        <taxon>Eukaryota</taxon>
        <taxon>Metazoa</taxon>
        <taxon>Ecdysozoa</taxon>
        <taxon>Arthropoda</taxon>
        <taxon>Hexapoda</taxon>
        <taxon>Insecta</taxon>
        <taxon>Pterygota</taxon>
        <taxon>Neoptera</taxon>
        <taxon>Endopterygota</taxon>
        <taxon>Coleoptera</taxon>
        <taxon>Polyphaga</taxon>
        <taxon>Elateriformia</taxon>
        <taxon>Elateroidea</taxon>
        <taxon>Lampyridae</taxon>
        <taxon>Lampyrinae</taxon>
        <taxon>Pyrocoelia</taxon>
    </lineage>
</organism>
<keyword evidence="4" id="KW-1185">Reference proteome</keyword>
<comment type="caution">
    <text evidence="3">The sequence shown here is derived from an EMBL/GenBank/DDBJ whole genome shotgun (WGS) entry which is preliminary data.</text>
</comment>
<sequence length="389" mass="44907">MLCIFPPKLLFCCGIWWFLFVGEIKSDETESSPISSCEIERLLKQILSPRDDHSIQAQALRSRLINLIRQGLNEQVDNELDEKGWNDMPTKRNLQSLARDGYLRPSDENVDDNDSNLKRSIQSLARMNQFPIQYDDSKRSISSLARNGELINNRREMEELLDELYSKRNIGSLARDFNFPSYGKRFIGALARNGDLSRFDSGKRNIASIVRNGKRGLSSLARSNNLPENYGEYKRNIASLAREGGKFVGKRNAAALLRQDSYDNEHNRHDTENYTPTHTPDMEAEEAGESKRNLASVRAGYKPKFKRSIPYNGDYALRSKREADYYDVPNEEYIQPVYQNQNNREYEELLHALSEGYPNNEKRFLGRLPQMGKPKTTPSPKTRRINDFY</sequence>
<protein>
    <recommendedName>
        <fullName evidence="5">Neuropeptide-like 1</fullName>
    </recommendedName>
</protein>
<gene>
    <name evidence="3" type="ORF">RI129_010230</name>
</gene>
<feature type="chain" id="PRO_5042935794" description="Neuropeptide-like 1" evidence="2">
    <location>
        <begin position="27"/>
        <end position="389"/>
    </location>
</feature>
<feature type="region of interest" description="Disordered" evidence="1">
    <location>
        <begin position="263"/>
        <end position="292"/>
    </location>
</feature>
<feature type="signal peptide" evidence="2">
    <location>
        <begin position="1"/>
        <end position="26"/>
    </location>
</feature>
<reference evidence="3 4" key="1">
    <citation type="journal article" date="2024" name="Insects">
        <title>An Improved Chromosome-Level Genome Assembly of the Firefly Pyrocoelia pectoralis.</title>
        <authorList>
            <person name="Fu X."/>
            <person name="Meyer-Rochow V.B."/>
            <person name="Ballantyne L."/>
            <person name="Zhu X."/>
        </authorList>
    </citation>
    <scope>NUCLEOTIDE SEQUENCE [LARGE SCALE GENOMIC DNA]</scope>
    <source>
        <strain evidence="3">XCY_ONT2</strain>
    </source>
</reference>
<evidence type="ECO:0000256" key="1">
    <source>
        <dbReference type="SAM" id="MobiDB-lite"/>
    </source>
</evidence>
<evidence type="ECO:0000313" key="4">
    <source>
        <dbReference type="Proteomes" id="UP001329430"/>
    </source>
</evidence>
<feature type="compositionally biased region" description="Basic and acidic residues" evidence="1">
    <location>
        <begin position="263"/>
        <end position="272"/>
    </location>
</feature>
<name>A0AAN7V7L0_9COLE</name>
<dbReference type="AlphaFoldDB" id="A0AAN7V7L0"/>
<evidence type="ECO:0008006" key="5">
    <source>
        <dbReference type="Google" id="ProtNLM"/>
    </source>
</evidence>
<proteinExistence type="predicted"/>
<accession>A0AAN7V7L0</accession>
<keyword evidence="2" id="KW-0732">Signal</keyword>
<dbReference type="EMBL" id="JAVRBK010000007">
    <property type="protein sequence ID" value="KAK5641683.1"/>
    <property type="molecule type" value="Genomic_DNA"/>
</dbReference>